<name>A0A2M9CE65_9CELL</name>
<comment type="caution">
    <text evidence="2">The sequence shown here is derived from an EMBL/GenBank/DDBJ whole genome shotgun (WGS) entry which is preliminary data.</text>
</comment>
<dbReference type="PANTHER" id="PTHR43157">
    <property type="entry name" value="PHOSPHATIDYLINOSITOL-GLYCAN BIOSYNTHESIS CLASS F PROTEIN-RELATED"/>
    <property type="match status" value="1"/>
</dbReference>
<accession>A0A2M9CE65</accession>
<dbReference type="Proteomes" id="UP000231693">
    <property type="component" value="Unassembled WGS sequence"/>
</dbReference>
<reference evidence="2 3" key="1">
    <citation type="submission" date="2017-11" db="EMBL/GenBank/DDBJ databases">
        <title>Genomic Encyclopedia of Archaeal and Bacterial Type Strains, Phase II (KMG-II): From Individual Species to Whole Genera.</title>
        <authorList>
            <person name="Goeker M."/>
        </authorList>
    </citation>
    <scope>NUCLEOTIDE SEQUENCE [LARGE SCALE GENOMIC DNA]</scope>
    <source>
        <strain evidence="2 3">DSM 25478</strain>
    </source>
</reference>
<protein>
    <submittedName>
        <fullName evidence="2">Short-subunit dehydrogenase</fullName>
    </submittedName>
</protein>
<dbReference type="OrthoDB" id="4577644at2"/>
<sequence>MGQRTIVITGASDGIGAAAARQLAARGERLLLVGRRRDKLEAVARPLGAETFVADFERLSDVRTLAQEIQERTDRIDVLANNAGGVFAERVVTEDGNERTMQVNHYAGFLLTNLLIDVLLASDAKVVNTSSVGAHAFGKIDLADLDATTKYKTMKAYGDSKLANILFAKGLHARYHDQGLSAVALHPGNIASNFGKETGNAMMKAIYKSPLARLLSTPESGADNLVWAMDGTPGVTWQSGEYYTDKRKPNPQQDDAALATALWAESARRTGLTPTLDPTP</sequence>
<evidence type="ECO:0000256" key="1">
    <source>
        <dbReference type="ARBA" id="ARBA00023002"/>
    </source>
</evidence>
<dbReference type="PRINTS" id="PR00081">
    <property type="entry name" value="GDHRDH"/>
</dbReference>
<dbReference type="SUPFAM" id="SSF51735">
    <property type="entry name" value="NAD(P)-binding Rossmann-fold domains"/>
    <property type="match status" value="1"/>
</dbReference>
<dbReference type="EMBL" id="PGFE01000003">
    <property type="protein sequence ID" value="PJJ70226.1"/>
    <property type="molecule type" value="Genomic_DNA"/>
</dbReference>
<dbReference type="Gene3D" id="3.40.50.720">
    <property type="entry name" value="NAD(P)-binding Rossmann-like Domain"/>
    <property type="match status" value="1"/>
</dbReference>
<dbReference type="InterPro" id="IPR002347">
    <property type="entry name" value="SDR_fam"/>
</dbReference>
<dbReference type="RefSeq" id="WP_100423236.1">
    <property type="nucleotide sequence ID" value="NZ_BOOX01000001.1"/>
</dbReference>
<organism evidence="2 3">
    <name type="scientific">Sediminihabitans luteus</name>
    <dbReference type="NCBI Taxonomy" id="1138585"/>
    <lineage>
        <taxon>Bacteria</taxon>
        <taxon>Bacillati</taxon>
        <taxon>Actinomycetota</taxon>
        <taxon>Actinomycetes</taxon>
        <taxon>Micrococcales</taxon>
        <taxon>Cellulomonadaceae</taxon>
        <taxon>Sediminihabitans</taxon>
    </lineage>
</organism>
<keyword evidence="3" id="KW-1185">Reference proteome</keyword>
<evidence type="ECO:0000313" key="3">
    <source>
        <dbReference type="Proteomes" id="UP000231693"/>
    </source>
</evidence>
<evidence type="ECO:0000313" key="2">
    <source>
        <dbReference type="EMBL" id="PJJ70226.1"/>
    </source>
</evidence>
<dbReference type="InterPro" id="IPR036291">
    <property type="entry name" value="NAD(P)-bd_dom_sf"/>
</dbReference>
<gene>
    <name evidence="2" type="ORF">CLV28_2057</name>
</gene>
<dbReference type="PANTHER" id="PTHR43157:SF31">
    <property type="entry name" value="PHOSPHATIDYLINOSITOL-GLYCAN BIOSYNTHESIS CLASS F PROTEIN"/>
    <property type="match status" value="1"/>
</dbReference>
<dbReference type="GO" id="GO:0016491">
    <property type="term" value="F:oxidoreductase activity"/>
    <property type="evidence" value="ECO:0007669"/>
    <property type="project" value="UniProtKB-KW"/>
</dbReference>
<dbReference type="AlphaFoldDB" id="A0A2M9CE65"/>
<proteinExistence type="predicted"/>
<dbReference type="Pfam" id="PF00106">
    <property type="entry name" value="adh_short"/>
    <property type="match status" value="1"/>
</dbReference>
<keyword evidence="1" id="KW-0560">Oxidoreductase</keyword>